<evidence type="ECO:0000256" key="1">
    <source>
        <dbReference type="SAM" id="Phobius"/>
    </source>
</evidence>
<dbReference type="Proteomes" id="UP000017819">
    <property type="component" value="Unassembled WGS sequence"/>
</dbReference>
<sequence>MLAQQYDVYVERASSTVLVATALSVLTLTTVMYLAATDRLPVDLFP</sequence>
<feature type="transmembrane region" description="Helical" evidence="1">
    <location>
        <begin position="16"/>
        <end position="36"/>
    </location>
</feature>
<keyword evidence="1" id="KW-1133">Transmembrane helix</keyword>
<keyword evidence="3" id="KW-1185">Reference proteome</keyword>
<dbReference type="AlphaFoldDB" id="V4TL92"/>
<name>V4TL92_9HYPH</name>
<dbReference type="STRING" id="631454.N177_0807"/>
<accession>V4TL92</accession>
<comment type="caution">
    <text evidence="2">The sequence shown here is derived from an EMBL/GenBank/DDBJ whole genome shotgun (WGS) entry which is preliminary data.</text>
</comment>
<keyword evidence="1" id="KW-0472">Membrane</keyword>
<evidence type="ECO:0000313" key="2">
    <source>
        <dbReference type="EMBL" id="ESR26588.1"/>
    </source>
</evidence>
<evidence type="ECO:0000313" key="3">
    <source>
        <dbReference type="Proteomes" id="UP000017819"/>
    </source>
</evidence>
<reference evidence="2 3" key="1">
    <citation type="journal article" date="2014" name="Genome Announc.">
        <title>Draft Genome Sequence of Lutibaculum baratangense Strain AMV1T, Isolated from a Mud Volcano in Andamans, India.</title>
        <authorList>
            <person name="Singh A."/>
            <person name="Sreenivas A."/>
            <person name="Sathyanarayana Reddy G."/>
            <person name="Pinnaka A.K."/>
            <person name="Shivaji S."/>
        </authorList>
    </citation>
    <scope>NUCLEOTIDE SEQUENCE [LARGE SCALE GENOMIC DNA]</scope>
    <source>
        <strain evidence="2 3">AMV1</strain>
    </source>
</reference>
<keyword evidence="1" id="KW-0812">Transmembrane</keyword>
<organism evidence="2 3">
    <name type="scientific">Lutibaculum baratangense AMV1</name>
    <dbReference type="NCBI Taxonomy" id="631454"/>
    <lineage>
        <taxon>Bacteria</taxon>
        <taxon>Pseudomonadati</taxon>
        <taxon>Pseudomonadota</taxon>
        <taxon>Alphaproteobacteria</taxon>
        <taxon>Hyphomicrobiales</taxon>
        <taxon>Tepidamorphaceae</taxon>
        <taxon>Lutibaculum</taxon>
    </lineage>
</organism>
<protein>
    <submittedName>
        <fullName evidence="2">Uncharacterized protein</fullName>
    </submittedName>
</protein>
<dbReference type="EMBL" id="AWXZ01000014">
    <property type="protein sequence ID" value="ESR26588.1"/>
    <property type="molecule type" value="Genomic_DNA"/>
</dbReference>
<gene>
    <name evidence="2" type="ORF">N177_0807</name>
</gene>
<proteinExistence type="predicted"/>